<dbReference type="Proteomes" id="UP000321250">
    <property type="component" value="Unassembled WGS sequence"/>
</dbReference>
<keyword evidence="7" id="KW-0436">Ligase</keyword>
<accession>A0A5C6UKI7</accession>
<evidence type="ECO:0000256" key="4">
    <source>
        <dbReference type="ARBA" id="ARBA00023136"/>
    </source>
</evidence>
<name>A0A5C6UKI7_9SPHN</name>
<feature type="transmembrane region" description="Helical" evidence="5">
    <location>
        <begin position="36"/>
        <end position="55"/>
    </location>
</feature>
<keyword evidence="3 5" id="KW-1133">Transmembrane helix</keyword>
<feature type="transmembrane region" description="Helical" evidence="5">
    <location>
        <begin position="67"/>
        <end position="84"/>
    </location>
</feature>
<feature type="transmembrane region" description="Helical" evidence="5">
    <location>
        <begin position="122"/>
        <end position="141"/>
    </location>
</feature>
<dbReference type="AlphaFoldDB" id="A0A5C6UKI7"/>
<evidence type="ECO:0000259" key="6">
    <source>
        <dbReference type="Pfam" id="PF04932"/>
    </source>
</evidence>
<keyword evidence="2 5" id="KW-0812">Transmembrane</keyword>
<evidence type="ECO:0000256" key="2">
    <source>
        <dbReference type="ARBA" id="ARBA00022692"/>
    </source>
</evidence>
<evidence type="ECO:0000313" key="8">
    <source>
        <dbReference type="Proteomes" id="UP000321250"/>
    </source>
</evidence>
<feature type="transmembrane region" description="Helical" evidence="5">
    <location>
        <begin position="150"/>
        <end position="176"/>
    </location>
</feature>
<feature type="transmembrane region" description="Helical" evidence="5">
    <location>
        <begin position="273"/>
        <end position="301"/>
    </location>
</feature>
<organism evidence="7 8">
    <name type="scientific">Sphingomonas ginsenosidivorax</name>
    <dbReference type="NCBI Taxonomy" id="862135"/>
    <lineage>
        <taxon>Bacteria</taxon>
        <taxon>Pseudomonadati</taxon>
        <taxon>Pseudomonadota</taxon>
        <taxon>Alphaproteobacteria</taxon>
        <taxon>Sphingomonadales</taxon>
        <taxon>Sphingomonadaceae</taxon>
        <taxon>Sphingomonas</taxon>
    </lineage>
</organism>
<dbReference type="GO" id="GO:0016874">
    <property type="term" value="F:ligase activity"/>
    <property type="evidence" value="ECO:0007669"/>
    <property type="project" value="UniProtKB-KW"/>
</dbReference>
<feature type="transmembrane region" description="Helical" evidence="5">
    <location>
        <begin position="12"/>
        <end position="30"/>
    </location>
</feature>
<feature type="transmembrane region" description="Helical" evidence="5">
    <location>
        <begin position="220"/>
        <end position="237"/>
    </location>
</feature>
<keyword evidence="8" id="KW-1185">Reference proteome</keyword>
<feature type="domain" description="O-antigen ligase-related" evidence="6">
    <location>
        <begin position="231"/>
        <end position="379"/>
    </location>
</feature>
<dbReference type="PANTHER" id="PTHR37422">
    <property type="entry name" value="TEICHURONIC ACID BIOSYNTHESIS PROTEIN TUAE"/>
    <property type="match status" value="1"/>
</dbReference>
<gene>
    <name evidence="7" type="ORF">FSB78_14415</name>
</gene>
<reference evidence="7 8" key="1">
    <citation type="journal article" date="2013" name="Antonie Van Leeuwenhoek">
        <title>Sphingomonas ginsenosidivorax sp. nov., with the ability to transform ginsenosides.</title>
        <authorList>
            <person name="Jin X.F."/>
            <person name="Kim J.K."/>
            <person name="Liu Q.M."/>
            <person name="Kang M.S."/>
            <person name="He D."/>
            <person name="Jin F.X."/>
            <person name="Kim S.C."/>
            <person name="Im W.T."/>
        </authorList>
    </citation>
    <scope>NUCLEOTIDE SEQUENCE [LARGE SCALE GENOMIC DNA]</scope>
    <source>
        <strain evidence="7 8">KHI67</strain>
    </source>
</reference>
<dbReference type="InterPro" id="IPR051533">
    <property type="entry name" value="WaaL-like"/>
</dbReference>
<evidence type="ECO:0000256" key="1">
    <source>
        <dbReference type="ARBA" id="ARBA00004141"/>
    </source>
</evidence>
<feature type="transmembrane region" description="Helical" evidence="5">
    <location>
        <begin position="196"/>
        <end position="213"/>
    </location>
</feature>
<proteinExistence type="predicted"/>
<feature type="transmembrane region" description="Helical" evidence="5">
    <location>
        <begin position="407"/>
        <end position="425"/>
    </location>
</feature>
<dbReference type="PANTHER" id="PTHR37422:SF23">
    <property type="entry name" value="TEICHURONIC ACID BIOSYNTHESIS PROTEIN TUAE"/>
    <property type="match status" value="1"/>
</dbReference>
<evidence type="ECO:0000256" key="5">
    <source>
        <dbReference type="SAM" id="Phobius"/>
    </source>
</evidence>
<sequence length="454" mass="48922">MQFLARLRLGANVPAVLLIILATAVWVGGGGSRGNLLGQALVRAAAWTCLVLMALLGSRRPVLRGKVVLGFVLASILLAALQLVPLPPAWWAGLPGRSAYAVADVIAGGAPPWRPMAIVPSLTRNALNSLVVPLATVLLIADPRRVNDRLILRLLVCLVVATMGLGLLQFAGIPLYVPIINGGDEISGNFANKNHYALVMAFGLMLVPVWAFYEQRAMNWRVPVTLALIPLLVLAILASGSRAGMAVGIIALAVAGVLVRRPLRYALRRYPRWVLPSVVGGMIVTLVSLFAVSFVAGRAVSVDRALALDPSQDMRRSGLPTVWAMVGEYFPIGAGLGSFDTIFRQHEPISLLKLTYFNRAHDDFLEIVLDAGLLGLVLMMAVLGWWAAMSWRVWRPRKISDTVLPRVGSAMLLLTMLASIVDYPARTPMIMFLVVIAAVWLGEHSEQGEGSFTG</sequence>
<dbReference type="InterPro" id="IPR007016">
    <property type="entry name" value="O-antigen_ligase-rel_domated"/>
</dbReference>
<comment type="subcellular location">
    <subcellularLocation>
        <location evidence="1">Membrane</location>
        <topology evidence="1">Multi-pass membrane protein</topology>
    </subcellularLocation>
</comment>
<evidence type="ECO:0000313" key="7">
    <source>
        <dbReference type="EMBL" id="TXC72008.1"/>
    </source>
</evidence>
<feature type="transmembrane region" description="Helical" evidence="5">
    <location>
        <begin position="243"/>
        <end position="261"/>
    </location>
</feature>
<feature type="transmembrane region" description="Helical" evidence="5">
    <location>
        <begin position="364"/>
        <end position="387"/>
    </location>
</feature>
<evidence type="ECO:0000256" key="3">
    <source>
        <dbReference type="ARBA" id="ARBA00022989"/>
    </source>
</evidence>
<keyword evidence="4 5" id="KW-0472">Membrane</keyword>
<dbReference type="EMBL" id="VOQR01000001">
    <property type="protein sequence ID" value="TXC72008.1"/>
    <property type="molecule type" value="Genomic_DNA"/>
</dbReference>
<dbReference type="GO" id="GO:0016020">
    <property type="term" value="C:membrane"/>
    <property type="evidence" value="ECO:0007669"/>
    <property type="project" value="UniProtKB-SubCell"/>
</dbReference>
<comment type="caution">
    <text evidence="7">The sequence shown here is derived from an EMBL/GenBank/DDBJ whole genome shotgun (WGS) entry which is preliminary data.</text>
</comment>
<dbReference type="Pfam" id="PF04932">
    <property type="entry name" value="Wzy_C"/>
    <property type="match status" value="1"/>
</dbReference>
<protein>
    <submittedName>
        <fullName evidence="7">O-antigen ligase family protein</fullName>
    </submittedName>
</protein>